<comment type="caution">
    <text evidence="6">The sequence shown here is derived from an EMBL/GenBank/DDBJ whole genome shotgun (WGS) entry which is preliminary data.</text>
</comment>
<evidence type="ECO:0000313" key="6">
    <source>
        <dbReference type="EMBL" id="GJT38849.1"/>
    </source>
</evidence>
<feature type="transmembrane region" description="Helical" evidence="4">
    <location>
        <begin position="597"/>
        <end position="621"/>
    </location>
</feature>
<gene>
    <name evidence="6" type="ORF">Tco_0938714</name>
</gene>
<evidence type="ECO:0000256" key="3">
    <source>
        <dbReference type="SAM" id="MobiDB-lite"/>
    </source>
</evidence>
<evidence type="ECO:0000256" key="4">
    <source>
        <dbReference type="SAM" id="Phobius"/>
    </source>
</evidence>
<evidence type="ECO:0000259" key="5">
    <source>
        <dbReference type="Pfam" id="PF13962"/>
    </source>
</evidence>
<sequence length="1256" mass="138210">MAGSSNVDADAARLDELESGADLEGSLSGSSYSDADRLDELKYNRALNVNVSNFVTVKLSGRENYDIWHAQMMCLLEVYNMCGYVDDDGASPGYKSPGIGNRYDKLLKGWIISTIDQKLFELVSECSCALDIYGVLQRLYAPNMTALAGYSYGRTIMDVSPNDNEISAKLMMKLLNATMEGSWWKAKAILRNHKDAATKAINYNGDTMLHLAVKEGKNYFVNQLLNFTKDENEIQNMNSEGHTPLHTAVIVDNKQAAELLVNKSKELLNVTAKYCDGTPLDLAFHNLALKLLEITELLDLATENGKALMALTTNFPQELGFWEALIYPIPVAVFCLIYLLICNVIFVLLLPLSMLYPHLWNGLVYAGLPIKHIEKKKRDYREAIEVLKLICNEMNKKVALYNYDELYGRPILEAARVDACEVVVQILHGFGHTQLCVNERRHDVFQLAILNRSEKIYNRLSPGIKRSDSLREMWDGSENHLTHLAAKLASSIVLSRTTGVALQLQRELQWHEEVKKLMFATEHAYKNIHMETSDMVFTREHADLLKEGEQWIKTTAESCSITAALIVTIVFAAAITVPGGSNQETGIPLFKKEIAFTIFAVCDALSLFTAATALLVFFSILTTRFAEKDFLVSLPRRLILDMGLLDFIKTADPWKVQAVEVQKGDDQVTLLESTRHFFMPLVIPAAGGSSSAAATEVHALTDGGQKDVAEENIYLELADPDEGMAMKQDDVHPAKKLRTDHPSLASDTRGKTLASLEQIMPAVSRLLVREQSDTPFVAPPSQESESFVDLSAQASLQIRTTVGSSSTLSAPVDTVAATTTSTKAKLAADVNPDLAGPSQLEESEGSDDSFYELATPDPSEAKRWYVPRWNITNDLSLDDGFSCRAAWKICLGSEVRSRAEHELELKEKLNAKYAARGKLLEEKDSEILRLKSQLAEKEAEAAEVVRLRDQVSSLSGEKSALTAEVSALKVTITQKDHDISLLDSRATHLESALNDAQVACTEAGTKITSLASERDRLVSEVSSLRAGFKDFKEKMEVQQEEQAQELYNRVAELEAHVMDGILGHALGRAVDFSMQDGLGVGHEHGVVGRSISTVDAYNPEATRASYVDAVNALEDASFPLVNLLKSKKDVGMDEVLDCFLLDGPLAGLPGAAYLQPCIEQLSVPIHHAGDKTAVGETSLSFALMNVHARAEGAKKHPVALRQLMMEIVYAPLSSQTWVGEASTSAAPLSVEDYTEEDTDEALGSVVAVPKLECCHF</sequence>
<feature type="region of interest" description="Disordered" evidence="3">
    <location>
        <begin position="832"/>
        <end position="855"/>
    </location>
</feature>
<feature type="transmembrane region" description="Helical" evidence="4">
    <location>
        <begin position="559"/>
        <end position="577"/>
    </location>
</feature>
<feature type="compositionally biased region" description="Acidic residues" evidence="3">
    <location>
        <begin position="841"/>
        <end position="850"/>
    </location>
</feature>
<dbReference type="InterPro" id="IPR036770">
    <property type="entry name" value="Ankyrin_rpt-contain_sf"/>
</dbReference>
<dbReference type="InterPro" id="IPR026961">
    <property type="entry name" value="PGG_dom"/>
</dbReference>
<dbReference type="EMBL" id="BQNB010015338">
    <property type="protein sequence ID" value="GJT38849.1"/>
    <property type="molecule type" value="Genomic_DNA"/>
</dbReference>
<keyword evidence="4" id="KW-0812">Transmembrane</keyword>
<feature type="domain" description="PGG" evidence="5">
    <location>
        <begin position="550"/>
        <end position="632"/>
    </location>
</feature>
<dbReference type="PANTHER" id="PTHR24177">
    <property type="entry name" value="CASKIN"/>
    <property type="match status" value="1"/>
</dbReference>
<dbReference type="SMART" id="SM00248">
    <property type="entry name" value="ANK"/>
    <property type="match status" value="2"/>
</dbReference>
<dbReference type="PROSITE" id="PS50297">
    <property type="entry name" value="ANK_REP_REGION"/>
    <property type="match status" value="1"/>
</dbReference>
<feature type="transmembrane region" description="Helical" evidence="4">
    <location>
        <begin position="325"/>
        <end position="350"/>
    </location>
</feature>
<keyword evidence="2" id="KW-0175">Coiled coil</keyword>
<dbReference type="Pfam" id="PF13962">
    <property type="entry name" value="PGG"/>
    <property type="match status" value="1"/>
</dbReference>
<dbReference type="SUPFAM" id="SSF48403">
    <property type="entry name" value="Ankyrin repeat"/>
    <property type="match status" value="1"/>
</dbReference>
<proteinExistence type="predicted"/>
<protein>
    <submittedName>
        <fullName evidence="6">Ankyrin repeat-containing protein</fullName>
    </submittedName>
</protein>
<accession>A0ABQ5DP68</accession>
<organism evidence="6 7">
    <name type="scientific">Tanacetum coccineum</name>
    <dbReference type="NCBI Taxonomy" id="301880"/>
    <lineage>
        <taxon>Eukaryota</taxon>
        <taxon>Viridiplantae</taxon>
        <taxon>Streptophyta</taxon>
        <taxon>Embryophyta</taxon>
        <taxon>Tracheophyta</taxon>
        <taxon>Spermatophyta</taxon>
        <taxon>Magnoliopsida</taxon>
        <taxon>eudicotyledons</taxon>
        <taxon>Gunneridae</taxon>
        <taxon>Pentapetalae</taxon>
        <taxon>asterids</taxon>
        <taxon>campanulids</taxon>
        <taxon>Asterales</taxon>
        <taxon>Asteraceae</taxon>
        <taxon>Asteroideae</taxon>
        <taxon>Anthemideae</taxon>
        <taxon>Anthemidinae</taxon>
        <taxon>Tanacetum</taxon>
    </lineage>
</organism>
<reference evidence="6" key="1">
    <citation type="journal article" date="2022" name="Int. J. Mol. Sci.">
        <title>Draft Genome of Tanacetum Coccineum: Genomic Comparison of Closely Related Tanacetum-Family Plants.</title>
        <authorList>
            <person name="Yamashiro T."/>
            <person name="Shiraishi A."/>
            <person name="Nakayama K."/>
            <person name="Satake H."/>
        </authorList>
    </citation>
    <scope>NUCLEOTIDE SEQUENCE</scope>
</reference>
<evidence type="ECO:0000313" key="7">
    <source>
        <dbReference type="Proteomes" id="UP001151760"/>
    </source>
</evidence>
<keyword evidence="1" id="KW-0040">ANK repeat</keyword>
<keyword evidence="7" id="KW-1185">Reference proteome</keyword>
<evidence type="ECO:0000256" key="2">
    <source>
        <dbReference type="SAM" id="Coils"/>
    </source>
</evidence>
<dbReference type="Gene3D" id="1.20.5.340">
    <property type="match status" value="1"/>
</dbReference>
<dbReference type="PROSITE" id="PS50088">
    <property type="entry name" value="ANK_REPEAT"/>
    <property type="match status" value="2"/>
</dbReference>
<dbReference type="InterPro" id="IPR002110">
    <property type="entry name" value="Ankyrin_rpt"/>
</dbReference>
<dbReference type="Pfam" id="PF12796">
    <property type="entry name" value="Ank_2"/>
    <property type="match status" value="1"/>
</dbReference>
<keyword evidence="4" id="KW-0472">Membrane</keyword>
<dbReference type="Gene3D" id="1.25.40.20">
    <property type="entry name" value="Ankyrin repeat-containing domain"/>
    <property type="match status" value="1"/>
</dbReference>
<feature type="repeat" description="ANK" evidence="1">
    <location>
        <begin position="240"/>
        <end position="272"/>
    </location>
</feature>
<keyword evidence="4" id="KW-1133">Transmembrane helix</keyword>
<feature type="repeat" description="ANK" evidence="1">
    <location>
        <begin position="204"/>
        <end position="236"/>
    </location>
</feature>
<name>A0ABQ5DP68_9ASTR</name>
<feature type="coiled-coil region" evidence="2">
    <location>
        <begin position="920"/>
        <end position="950"/>
    </location>
</feature>
<dbReference type="Proteomes" id="UP001151760">
    <property type="component" value="Unassembled WGS sequence"/>
</dbReference>
<evidence type="ECO:0000256" key="1">
    <source>
        <dbReference type="PROSITE-ProRule" id="PRU00023"/>
    </source>
</evidence>
<reference evidence="6" key="2">
    <citation type="submission" date="2022-01" db="EMBL/GenBank/DDBJ databases">
        <authorList>
            <person name="Yamashiro T."/>
            <person name="Shiraishi A."/>
            <person name="Satake H."/>
            <person name="Nakayama K."/>
        </authorList>
    </citation>
    <scope>NUCLEOTIDE SEQUENCE</scope>
</reference>
<dbReference type="PANTHER" id="PTHR24177:SF475">
    <property type="entry name" value="ANKYRIN REPEAT-CONTAINING DOMAIN, PGG DOMAIN PROTEIN-RELATED"/>
    <property type="match status" value="1"/>
</dbReference>